<keyword evidence="2" id="KW-1133">Transmembrane helix</keyword>
<dbReference type="PANTHER" id="PTHR14969:SF13">
    <property type="entry name" value="AT30094P"/>
    <property type="match status" value="1"/>
</dbReference>
<proteinExistence type="predicted"/>
<accession>A0A1Y6CGD0</accession>
<evidence type="ECO:0000313" key="5">
    <source>
        <dbReference type="Proteomes" id="UP000192917"/>
    </source>
</evidence>
<evidence type="ECO:0000313" key="4">
    <source>
        <dbReference type="EMBL" id="SMF54196.1"/>
    </source>
</evidence>
<evidence type="ECO:0000256" key="2">
    <source>
        <dbReference type="SAM" id="Phobius"/>
    </source>
</evidence>
<dbReference type="SUPFAM" id="SSF48317">
    <property type="entry name" value="Acid phosphatase/Vanadium-dependent haloperoxidase"/>
    <property type="match status" value="1"/>
</dbReference>
<dbReference type="RefSeq" id="WP_085124594.1">
    <property type="nucleotide sequence ID" value="NZ_FWZX01000019.1"/>
</dbReference>
<dbReference type="PANTHER" id="PTHR14969">
    <property type="entry name" value="SPHINGOSINE-1-PHOSPHATE PHOSPHOHYDROLASE"/>
    <property type="match status" value="1"/>
</dbReference>
<dbReference type="CDD" id="cd03392">
    <property type="entry name" value="PAP2_like_2"/>
    <property type="match status" value="1"/>
</dbReference>
<dbReference type="Pfam" id="PF01569">
    <property type="entry name" value="PAP2"/>
    <property type="match status" value="1"/>
</dbReference>
<sequence>MKTRLTDWLEPRILGAIVAATSALWVFVELAEEVVEGDTKGLDRAILLAFRSPADPADPLGPRWLEEFARDVTGLGSVGVLTILILATLGFLLLARRARTALFVLLATGGGTLASTLLKWGFDRPRPELVPHGQYVYTSSFPSGHAMLSAVVYLTLGALVARLARDRRLKLYILALAVFLALIIGVSRVYLGVHWPSDVLAGWAAGAAWALACWGVAQALRVDRERREGDGKAAAAVAHRPTIETPSPPRGGGEGRGEVGE</sequence>
<dbReference type="AlphaFoldDB" id="A0A1Y6CGD0"/>
<dbReference type="InterPro" id="IPR000326">
    <property type="entry name" value="PAP2/HPO"/>
</dbReference>
<dbReference type="EMBL" id="FWZX01000019">
    <property type="protein sequence ID" value="SMF54196.1"/>
    <property type="molecule type" value="Genomic_DNA"/>
</dbReference>
<feature type="transmembrane region" description="Helical" evidence="2">
    <location>
        <begin position="142"/>
        <end position="164"/>
    </location>
</feature>
<dbReference type="SMART" id="SM00014">
    <property type="entry name" value="acidPPc"/>
    <property type="match status" value="1"/>
</dbReference>
<feature type="transmembrane region" description="Helical" evidence="2">
    <location>
        <begin position="12"/>
        <end position="28"/>
    </location>
</feature>
<protein>
    <submittedName>
        <fullName evidence="4">Undecaprenyl-diphosphatase</fullName>
    </submittedName>
</protein>
<evidence type="ECO:0000256" key="1">
    <source>
        <dbReference type="SAM" id="MobiDB-lite"/>
    </source>
</evidence>
<evidence type="ECO:0000259" key="3">
    <source>
        <dbReference type="SMART" id="SM00014"/>
    </source>
</evidence>
<dbReference type="STRING" id="560819.SAMN05428998_119100"/>
<feature type="domain" description="Phosphatidic acid phosphatase type 2/haloperoxidase" evidence="3">
    <location>
        <begin position="100"/>
        <end position="214"/>
    </location>
</feature>
<feature type="transmembrane region" description="Helical" evidence="2">
    <location>
        <begin position="171"/>
        <end position="193"/>
    </location>
</feature>
<dbReference type="Proteomes" id="UP000192917">
    <property type="component" value="Unassembled WGS sequence"/>
</dbReference>
<keyword evidence="2" id="KW-0472">Membrane</keyword>
<name>A0A1Y6CGD0_9PROT</name>
<feature type="transmembrane region" description="Helical" evidence="2">
    <location>
        <begin position="199"/>
        <end position="217"/>
    </location>
</feature>
<organism evidence="4 5">
    <name type="scientific">Tistlia consotensis USBA 355</name>
    <dbReference type="NCBI Taxonomy" id="560819"/>
    <lineage>
        <taxon>Bacteria</taxon>
        <taxon>Pseudomonadati</taxon>
        <taxon>Pseudomonadota</taxon>
        <taxon>Alphaproteobacteria</taxon>
        <taxon>Rhodospirillales</taxon>
        <taxon>Rhodovibrionaceae</taxon>
        <taxon>Tistlia</taxon>
    </lineage>
</organism>
<feature type="transmembrane region" description="Helical" evidence="2">
    <location>
        <begin position="72"/>
        <end position="94"/>
    </location>
</feature>
<keyword evidence="5" id="KW-1185">Reference proteome</keyword>
<keyword evidence="2" id="KW-0812">Transmembrane</keyword>
<gene>
    <name evidence="4" type="ORF">SAMN05428998_119100</name>
</gene>
<dbReference type="InterPro" id="IPR036938">
    <property type="entry name" value="PAP2/HPO_sf"/>
</dbReference>
<dbReference type="Gene3D" id="1.20.144.10">
    <property type="entry name" value="Phosphatidic acid phosphatase type 2/haloperoxidase"/>
    <property type="match status" value="2"/>
</dbReference>
<reference evidence="4 5" key="1">
    <citation type="submission" date="2017-04" db="EMBL/GenBank/DDBJ databases">
        <authorList>
            <person name="Afonso C.L."/>
            <person name="Miller P.J."/>
            <person name="Scott M.A."/>
            <person name="Spackman E."/>
            <person name="Goraichik I."/>
            <person name="Dimitrov K.M."/>
            <person name="Suarez D.L."/>
            <person name="Swayne D.E."/>
        </authorList>
    </citation>
    <scope>NUCLEOTIDE SEQUENCE [LARGE SCALE GENOMIC DNA]</scope>
    <source>
        <strain evidence="4 5">USBA 355</strain>
    </source>
</reference>
<feature type="region of interest" description="Disordered" evidence="1">
    <location>
        <begin position="231"/>
        <end position="261"/>
    </location>
</feature>
<feature type="transmembrane region" description="Helical" evidence="2">
    <location>
        <begin position="101"/>
        <end position="122"/>
    </location>
</feature>